<dbReference type="STRING" id="560819.SAMN05428998_115111"/>
<dbReference type="GO" id="GO:0055085">
    <property type="term" value="P:transmembrane transport"/>
    <property type="evidence" value="ECO:0007669"/>
    <property type="project" value="InterPro"/>
</dbReference>
<feature type="binding site" evidence="3">
    <location>
        <position position="218"/>
    </location>
    <ligand>
        <name>Na(+)</name>
        <dbReference type="ChEBI" id="CHEBI:29101"/>
    </ligand>
</feature>
<evidence type="ECO:0000313" key="5">
    <source>
        <dbReference type="Proteomes" id="UP000192917"/>
    </source>
</evidence>
<feature type="binding site" evidence="2">
    <location>
        <position position="180"/>
    </location>
    <ligand>
        <name>substrate</name>
    </ligand>
</feature>
<dbReference type="Pfam" id="PF03480">
    <property type="entry name" value="DctP"/>
    <property type="match status" value="1"/>
</dbReference>
<dbReference type="Proteomes" id="UP000192917">
    <property type="component" value="Unassembled WGS sequence"/>
</dbReference>
<dbReference type="PANTHER" id="PTHR33376">
    <property type="match status" value="1"/>
</dbReference>
<keyword evidence="1" id="KW-0732">Signal</keyword>
<accession>A0A1Y6C9W4</accession>
<proteinExistence type="predicted"/>
<dbReference type="InterPro" id="IPR006311">
    <property type="entry name" value="TAT_signal"/>
</dbReference>
<dbReference type="Gene3D" id="3.40.190.10">
    <property type="entry name" value="Periplasmic binding protein-like II"/>
    <property type="match status" value="1"/>
</dbReference>
<feature type="binding site" evidence="3">
    <location>
        <position position="217"/>
    </location>
    <ligand>
        <name>substrate</name>
    </ligand>
</feature>
<protein>
    <submittedName>
        <fullName evidence="4">TRAP-type mannitol/chloroaromatic compound transport system, substrate-binding protein</fullName>
    </submittedName>
</protein>
<dbReference type="InterPro" id="IPR026289">
    <property type="entry name" value="SBP_TakP-like"/>
</dbReference>
<dbReference type="InterPro" id="IPR038404">
    <property type="entry name" value="TRAP_DctP_sf"/>
</dbReference>
<dbReference type="EMBL" id="FWZX01000015">
    <property type="protein sequence ID" value="SMF44120.1"/>
    <property type="molecule type" value="Genomic_DNA"/>
</dbReference>
<dbReference type="Gene3D" id="3.40.190.170">
    <property type="entry name" value="Bacterial extracellular solute-binding protein, family 7"/>
    <property type="match status" value="1"/>
</dbReference>
<dbReference type="CDD" id="cd13604">
    <property type="entry name" value="PBP2_TRAP_ketoacid_lactate_like"/>
    <property type="match status" value="1"/>
</dbReference>
<name>A0A1Y6C9W4_9PROT</name>
<feature type="binding site" evidence="3">
    <location>
        <position position="243"/>
    </location>
    <ligand>
        <name>substrate</name>
    </ligand>
</feature>
<dbReference type="AlphaFoldDB" id="A0A1Y6C9W4"/>
<keyword evidence="5" id="KW-1185">Reference proteome</keyword>
<evidence type="ECO:0000313" key="4">
    <source>
        <dbReference type="EMBL" id="SMF44120.1"/>
    </source>
</evidence>
<sequence>MPRSDRRRFLRAAGVGLAGGAAAGLARPALAQQRFELKMVTAWPKNAPGVGVNAERFAEKLRVLSGGRLDVKVFAAGELVPPFEAFDAVASGTADMAHATPYYWVGKSPALNWFTGVPFGMTAVEAYAWLRFGGGQALWDEVYDGFGIKPYYAGSSGTQAGGWFNRKIETVEDFKGLKFRIAGLGGEVMRRLGAATVMMPPGEITQALAAGTVDGADWVGPWNDLAFGLYRFAKYYYMPGFHEPGPGLEVIVNKKVLAGLPDDLKAMIAVAADATAIETLGDFTYHNVVSLKVLTDEHGVQVLTFPDPVVKRLKEVSDQVLKELATHDRLTLKVAESYGDFLTQATAYAPLAEQGILTWRQM</sequence>
<reference evidence="4 5" key="1">
    <citation type="submission" date="2017-04" db="EMBL/GenBank/DDBJ databases">
        <authorList>
            <person name="Afonso C.L."/>
            <person name="Miller P.J."/>
            <person name="Scott M.A."/>
            <person name="Spackman E."/>
            <person name="Goraichik I."/>
            <person name="Dimitrov K.M."/>
            <person name="Suarez D.L."/>
            <person name="Swayne D.E."/>
        </authorList>
    </citation>
    <scope>NUCLEOTIDE SEQUENCE [LARGE SCALE GENOMIC DNA]</scope>
    <source>
        <strain evidence="4 5">USBA 355</strain>
    </source>
</reference>
<feature type="binding site" evidence="2">
    <location>
        <position position="159"/>
    </location>
    <ligand>
        <name>substrate</name>
    </ligand>
</feature>
<dbReference type="PANTHER" id="PTHR33376:SF5">
    <property type="entry name" value="EXTRACYTOPLASMIC SOLUTE RECEPTOR PROTEIN"/>
    <property type="match status" value="1"/>
</dbReference>
<gene>
    <name evidence="4" type="ORF">SAMN05428998_115111</name>
</gene>
<dbReference type="RefSeq" id="WP_085124069.1">
    <property type="nucleotide sequence ID" value="NZ_FWZX01000015.1"/>
</dbReference>
<organism evidence="4 5">
    <name type="scientific">Tistlia consotensis USBA 355</name>
    <dbReference type="NCBI Taxonomy" id="560819"/>
    <lineage>
        <taxon>Bacteria</taxon>
        <taxon>Pseudomonadati</taxon>
        <taxon>Pseudomonadota</taxon>
        <taxon>Alphaproteobacteria</taxon>
        <taxon>Rhodospirillales</taxon>
        <taxon>Rhodovibrionaceae</taxon>
        <taxon>Tistlia</taxon>
    </lineage>
</organism>
<dbReference type="PROSITE" id="PS51318">
    <property type="entry name" value="TAT"/>
    <property type="match status" value="1"/>
</dbReference>
<evidence type="ECO:0000256" key="2">
    <source>
        <dbReference type="PIRSR" id="PIRSR039026-1"/>
    </source>
</evidence>
<evidence type="ECO:0000256" key="3">
    <source>
        <dbReference type="PIRSR" id="PIRSR039026-2"/>
    </source>
</evidence>
<keyword evidence="3" id="KW-0479">Metal-binding</keyword>
<dbReference type="InterPro" id="IPR018389">
    <property type="entry name" value="DctP_fam"/>
</dbReference>
<dbReference type="GO" id="GO:0046872">
    <property type="term" value="F:metal ion binding"/>
    <property type="evidence" value="ECO:0007669"/>
    <property type="project" value="UniProtKB-KW"/>
</dbReference>
<dbReference type="GO" id="GO:0031317">
    <property type="term" value="C:tripartite ATP-independent periplasmic transporter complex"/>
    <property type="evidence" value="ECO:0007669"/>
    <property type="project" value="InterPro"/>
</dbReference>
<evidence type="ECO:0000256" key="1">
    <source>
        <dbReference type="ARBA" id="ARBA00022729"/>
    </source>
</evidence>
<dbReference type="SUPFAM" id="SSF53850">
    <property type="entry name" value="Periplasmic binding protein-like II"/>
    <property type="match status" value="1"/>
</dbReference>
<dbReference type="PIRSF" id="PIRSF039026">
    <property type="entry name" value="SiaP"/>
    <property type="match status" value="1"/>
</dbReference>